<dbReference type="SUPFAM" id="SSF69047">
    <property type="entry name" value="Hypothetical protein YjbJ"/>
    <property type="match status" value="1"/>
</dbReference>
<accession>A0A158JS61</accession>
<evidence type="ECO:0000256" key="1">
    <source>
        <dbReference type="ARBA" id="ARBA00009129"/>
    </source>
</evidence>
<dbReference type="EMBL" id="FCON02000046">
    <property type="protein sequence ID" value="SAL71269.1"/>
    <property type="molecule type" value="Genomic_DNA"/>
</dbReference>
<gene>
    <name evidence="3" type="ORF">AWB68_04114</name>
</gene>
<dbReference type="Pfam" id="PF05532">
    <property type="entry name" value="CsbD"/>
    <property type="match status" value="1"/>
</dbReference>
<reference evidence="3" key="1">
    <citation type="submission" date="2016-01" db="EMBL/GenBank/DDBJ databases">
        <authorList>
            <person name="Peeters C."/>
        </authorList>
    </citation>
    <scope>NUCLEOTIDE SEQUENCE [LARGE SCALE GENOMIC DNA]</scope>
    <source>
        <strain evidence="3">LMG 22940</strain>
    </source>
</reference>
<sequence>MDRNRIEGAAKQVKGSIRQAVGKITGDRATQMHGAAEKLTGKVQSKVGAAADTLRHKLKK</sequence>
<dbReference type="Proteomes" id="UP000054770">
    <property type="component" value="Unassembled WGS sequence"/>
</dbReference>
<keyword evidence="4" id="KW-1185">Reference proteome</keyword>
<proteinExistence type="inferred from homology"/>
<dbReference type="PANTHER" id="PTHR34977:SF1">
    <property type="entry name" value="UPF0337 PROTEIN YJBJ"/>
    <property type="match status" value="1"/>
</dbReference>
<evidence type="ECO:0000313" key="4">
    <source>
        <dbReference type="Proteomes" id="UP000054770"/>
    </source>
</evidence>
<dbReference type="OrthoDB" id="9009977at2"/>
<comment type="caution">
    <text evidence="3">The sequence shown here is derived from an EMBL/GenBank/DDBJ whole genome shotgun (WGS) entry which is preliminary data.</text>
</comment>
<protein>
    <submittedName>
        <fullName evidence="3">CsbD family protein</fullName>
    </submittedName>
</protein>
<name>A0A158JS61_9BURK</name>
<dbReference type="InterPro" id="IPR008462">
    <property type="entry name" value="CsbD"/>
</dbReference>
<dbReference type="AlphaFoldDB" id="A0A158JS61"/>
<comment type="similarity">
    <text evidence="1">Belongs to the UPF0337 (CsbD) family.</text>
</comment>
<dbReference type="InterPro" id="IPR050423">
    <property type="entry name" value="UPF0337_stress_rsp"/>
</dbReference>
<evidence type="ECO:0000313" key="3">
    <source>
        <dbReference type="EMBL" id="SAL71269.1"/>
    </source>
</evidence>
<dbReference type="InterPro" id="IPR036629">
    <property type="entry name" value="YjbJ_sf"/>
</dbReference>
<feature type="domain" description="CsbD-like" evidence="2">
    <location>
        <begin position="4"/>
        <end position="55"/>
    </location>
</feature>
<organism evidence="3 4">
    <name type="scientific">Caballeronia choica</name>
    <dbReference type="NCBI Taxonomy" id="326476"/>
    <lineage>
        <taxon>Bacteria</taxon>
        <taxon>Pseudomonadati</taxon>
        <taxon>Pseudomonadota</taxon>
        <taxon>Betaproteobacteria</taxon>
        <taxon>Burkholderiales</taxon>
        <taxon>Burkholderiaceae</taxon>
        <taxon>Caballeronia</taxon>
    </lineage>
</organism>
<dbReference type="Gene3D" id="1.10.1470.10">
    <property type="entry name" value="YjbJ"/>
    <property type="match status" value="1"/>
</dbReference>
<evidence type="ECO:0000259" key="2">
    <source>
        <dbReference type="Pfam" id="PF05532"/>
    </source>
</evidence>
<dbReference type="RefSeq" id="WP_087646198.1">
    <property type="nucleotide sequence ID" value="NZ_FCON02000046.1"/>
</dbReference>
<dbReference type="PANTHER" id="PTHR34977">
    <property type="entry name" value="UPF0337 PROTEIN YJBJ"/>
    <property type="match status" value="1"/>
</dbReference>